<dbReference type="AlphaFoldDB" id="A0A1H7J2E9"/>
<feature type="region of interest" description="Disordered" evidence="1">
    <location>
        <begin position="92"/>
        <end position="123"/>
    </location>
</feature>
<evidence type="ECO:0000256" key="1">
    <source>
        <dbReference type="SAM" id="MobiDB-lite"/>
    </source>
</evidence>
<evidence type="ECO:0000313" key="3">
    <source>
        <dbReference type="EMBL" id="SEK68067.1"/>
    </source>
</evidence>
<evidence type="ECO:0000313" key="4">
    <source>
        <dbReference type="Proteomes" id="UP000199283"/>
    </source>
</evidence>
<sequence>MKPLLIALLMTAPALPLAAQEDDRSVTERGLRLFLDGLIEDMEPALRDLEGLAQDATPFMEEMQRSLSDIVDDFDVYDVPEVLPNGDILIRRKTPLTPDLPGPDLRDPDMPEIEPNADGSIDL</sequence>
<evidence type="ECO:0000256" key="2">
    <source>
        <dbReference type="SAM" id="SignalP"/>
    </source>
</evidence>
<dbReference type="EMBL" id="FNZQ01000001">
    <property type="protein sequence ID" value="SEK68067.1"/>
    <property type="molecule type" value="Genomic_DNA"/>
</dbReference>
<protein>
    <recommendedName>
        <fullName evidence="5">AAA+ family ATPase</fullName>
    </recommendedName>
</protein>
<dbReference type="STRING" id="188906.SAMN04488526_1226"/>
<keyword evidence="2" id="KW-0732">Signal</keyword>
<proteinExistence type="predicted"/>
<dbReference type="Proteomes" id="UP000199283">
    <property type="component" value="Unassembled WGS sequence"/>
</dbReference>
<reference evidence="3 4" key="1">
    <citation type="submission" date="2016-10" db="EMBL/GenBank/DDBJ databases">
        <authorList>
            <person name="de Groot N.N."/>
        </authorList>
    </citation>
    <scope>NUCLEOTIDE SEQUENCE [LARGE SCALE GENOMIC DNA]</scope>
    <source>
        <strain evidence="3 4">DSM 14858</strain>
    </source>
</reference>
<feature type="chain" id="PRO_5011536679" description="AAA+ family ATPase" evidence="2">
    <location>
        <begin position="19"/>
        <end position="123"/>
    </location>
</feature>
<gene>
    <name evidence="3" type="ORF">SAMN04488526_1226</name>
</gene>
<evidence type="ECO:0008006" key="5">
    <source>
        <dbReference type="Google" id="ProtNLM"/>
    </source>
</evidence>
<accession>A0A1H7J2E9</accession>
<organism evidence="3 4">
    <name type="scientific">Jannaschia helgolandensis</name>
    <dbReference type="NCBI Taxonomy" id="188906"/>
    <lineage>
        <taxon>Bacteria</taxon>
        <taxon>Pseudomonadati</taxon>
        <taxon>Pseudomonadota</taxon>
        <taxon>Alphaproteobacteria</taxon>
        <taxon>Rhodobacterales</taxon>
        <taxon>Roseobacteraceae</taxon>
        <taxon>Jannaschia</taxon>
    </lineage>
</organism>
<feature type="signal peptide" evidence="2">
    <location>
        <begin position="1"/>
        <end position="18"/>
    </location>
</feature>
<name>A0A1H7J2E9_9RHOB</name>
<keyword evidence="4" id="KW-1185">Reference proteome</keyword>